<evidence type="ECO:0000313" key="2">
    <source>
        <dbReference type="EMBL" id="AKU90089.1"/>
    </source>
</evidence>
<dbReference type="EMBL" id="CP012332">
    <property type="protein sequence ID" value="AKU90089.1"/>
    <property type="molecule type" value="Genomic_DNA"/>
</dbReference>
<keyword evidence="2" id="KW-0808">Transferase</keyword>
<dbReference type="Gene3D" id="3.40.50.150">
    <property type="entry name" value="Vaccinia Virus protein VP39"/>
    <property type="match status" value="1"/>
</dbReference>
<dbReference type="GO" id="GO:0032259">
    <property type="term" value="P:methylation"/>
    <property type="evidence" value="ECO:0007669"/>
    <property type="project" value="UniProtKB-KW"/>
</dbReference>
<evidence type="ECO:0000259" key="1">
    <source>
        <dbReference type="Pfam" id="PF13649"/>
    </source>
</evidence>
<dbReference type="AlphaFoldDB" id="A0A0K1PAE6"/>
<dbReference type="Proteomes" id="UP000055590">
    <property type="component" value="Chromosome"/>
</dbReference>
<accession>A0A0K1PAE6</accession>
<keyword evidence="2" id="KW-0489">Methyltransferase</keyword>
<dbReference type="OrthoDB" id="5421689at2"/>
<proteinExistence type="predicted"/>
<dbReference type="Pfam" id="PF13649">
    <property type="entry name" value="Methyltransf_25"/>
    <property type="match status" value="1"/>
</dbReference>
<reference evidence="2 3" key="1">
    <citation type="submission" date="2015-08" db="EMBL/GenBank/DDBJ databases">
        <authorList>
            <person name="Babu N.S."/>
            <person name="Beckwith C.J."/>
            <person name="Beseler K.G."/>
            <person name="Brison A."/>
            <person name="Carone J.V."/>
            <person name="Caskin T.P."/>
            <person name="Diamond M."/>
            <person name="Durham M.E."/>
            <person name="Foxe J.M."/>
            <person name="Go M."/>
            <person name="Henderson B.A."/>
            <person name="Jones I.B."/>
            <person name="McGettigan J.A."/>
            <person name="Micheletti S.J."/>
            <person name="Nasrallah M.E."/>
            <person name="Ortiz D."/>
            <person name="Piller C.R."/>
            <person name="Privatt S.R."/>
            <person name="Schneider S.L."/>
            <person name="Sharp S."/>
            <person name="Smith T.C."/>
            <person name="Stanton J.D."/>
            <person name="Ullery H.E."/>
            <person name="Wilson R.J."/>
            <person name="Serrano M.G."/>
            <person name="Buck G."/>
            <person name="Lee V."/>
            <person name="Wang Y."/>
            <person name="Carvalho R."/>
            <person name="Voegtly L."/>
            <person name="Shi R."/>
            <person name="Duckworth R."/>
            <person name="Johnson A."/>
            <person name="Loviza R."/>
            <person name="Walstead R."/>
            <person name="Shah Z."/>
            <person name="Kiflezghi M."/>
            <person name="Wade K."/>
            <person name="Ball S.L."/>
            <person name="Bradley K.W."/>
            <person name="Asai D.J."/>
            <person name="Bowman C.A."/>
            <person name="Russell D.A."/>
            <person name="Pope W.H."/>
            <person name="Jacobs-Sera D."/>
            <person name="Hendrix R.W."/>
            <person name="Hatfull G.F."/>
        </authorList>
    </citation>
    <scope>NUCLEOTIDE SEQUENCE [LARGE SCALE GENOMIC DNA]</scope>
    <source>
        <strain evidence="2 3">DSM 27710</strain>
    </source>
</reference>
<dbReference type="InterPro" id="IPR041698">
    <property type="entry name" value="Methyltransf_25"/>
</dbReference>
<dbReference type="PANTHER" id="PTHR43591:SF99">
    <property type="entry name" value="OS06G0646000 PROTEIN"/>
    <property type="match status" value="1"/>
</dbReference>
<dbReference type="GO" id="GO:0008168">
    <property type="term" value="F:methyltransferase activity"/>
    <property type="evidence" value="ECO:0007669"/>
    <property type="project" value="UniProtKB-KW"/>
</dbReference>
<name>A0A0K1PAE6_9BACT</name>
<sequence>MRRSSLALLRCPRCGGGPLEAEGDKALLGFGPVRCATCHMAYPLAEGILDLLVPPDHAPPLRRSLAQRAMELRPVARFYERGLRPALSRLSLDAESERFLARALLAPPPGAPLLDLSCGTGHLARDLAMRPGAGPVFGLDRSAAMLEEAHHQLSESGATVELIRADAAHLPFRDEVFAGVLDVAALHLYDEPSQVLAEVARTLAPGGAFVCATLLEGLKPLDRLERKVGIRRFEEAELRRLCDEVGLVGFERLLLPPWIVFRVTKPEV</sequence>
<dbReference type="PANTHER" id="PTHR43591">
    <property type="entry name" value="METHYLTRANSFERASE"/>
    <property type="match status" value="1"/>
</dbReference>
<dbReference type="InterPro" id="IPR029063">
    <property type="entry name" value="SAM-dependent_MTases_sf"/>
</dbReference>
<keyword evidence="3" id="KW-1185">Reference proteome</keyword>
<dbReference type="Gene3D" id="2.20.25.10">
    <property type="match status" value="1"/>
</dbReference>
<dbReference type="RefSeq" id="WP_050724589.1">
    <property type="nucleotide sequence ID" value="NZ_CP012332.1"/>
</dbReference>
<organism evidence="2 3">
    <name type="scientific">Vulgatibacter incomptus</name>
    <dbReference type="NCBI Taxonomy" id="1391653"/>
    <lineage>
        <taxon>Bacteria</taxon>
        <taxon>Pseudomonadati</taxon>
        <taxon>Myxococcota</taxon>
        <taxon>Myxococcia</taxon>
        <taxon>Myxococcales</taxon>
        <taxon>Cystobacterineae</taxon>
        <taxon>Vulgatibacteraceae</taxon>
        <taxon>Vulgatibacter</taxon>
    </lineage>
</organism>
<evidence type="ECO:0000313" key="3">
    <source>
        <dbReference type="Proteomes" id="UP000055590"/>
    </source>
</evidence>
<dbReference type="KEGG" id="vin:AKJ08_0476"/>
<dbReference type="CDD" id="cd02440">
    <property type="entry name" value="AdoMet_MTases"/>
    <property type="match status" value="1"/>
</dbReference>
<dbReference type="SUPFAM" id="SSF53335">
    <property type="entry name" value="S-adenosyl-L-methionine-dependent methyltransferases"/>
    <property type="match status" value="1"/>
</dbReference>
<feature type="domain" description="Methyltransferase" evidence="1">
    <location>
        <begin position="114"/>
        <end position="207"/>
    </location>
</feature>
<gene>
    <name evidence="2" type="ORF">AKJ08_0476</name>
</gene>
<protein>
    <submittedName>
        <fullName evidence="2">Methyltransferase</fullName>
    </submittedName>
</protein>
<dbReference type="STRING" id="1391653.AKJ08_0476"/>